<evidence type="ECO:0000313" key="2">
    <source>
        <dbReference type="Proteomes" id="UP000198304"/>
    </source>
</evidence>
<dbReference type="EMBL" id="FZOJ01000006">
    <property type="protein sequence ID" value="SNS24012.1"/>
    <property type="molecule type" value="Genomic_DNA"/>
</dbReference>
<sequence length="90" mass="10350">MKIIYAYKGNIYAAYSAAYLRLKLDTALLNEIQNELGEKHKEIKPYYLGLDEDLNEIYIANYGKNPTIFKNTMEGLGKLYEAEIKVIPVN</sequence>
<gene>
    <name evidence="1" type="ORF">SAMN05446037_1006172</name>
</gene>
<evidence type="ECO:0000313" key="1">
    <source>
        <dbReference type="EMBL" id="SNS24012.1"/>
    </source>
</evidence>
<keyword evidence="2" id="KW-1185">Reference proteome</keyword>
<name>A0A239CVX3_9FIRM</name>
<proteinExistence type="predicted"/>
<dbReference type="Proteomes" id="UP000198304">
    <property type="component" value="Unassembled WGS sequence"/>
</dbReference>
<protein>
    <submittedName>
        <fullName evidence="1">Uncharacterized protein</fullName>
    </submittedName>
</protein>
<dbReference type="RefSeq" id="WP_089282410.1">
    <property type="nucleotide sequence ID" value="NZ_FZOJ01000006.1"/>
</dbReference>
<reference evidence="2" key="1">
    <citation type="submission" date="2017-06" db="EMBL/GenBank/DDBJ databases">
        <authorList>
            <person name="Varghese N."/>
            <person name="Submissions S."/>
        </authorList>
    </citation>
    <scope>NUCLEOTIDE SEQUENCE [LARGE SCALE GENOMIC DNA]</scope>
    <source>
        <strain evidence="2">SCA</strain>
    </source>
</reference>
<organism evidence="1 2">
    <name type="scientific">Anaerovirgula multivorans</name>
    <dbReference type="NCBI Taxonomy" id="312168"/>
    <lineage>
        <taxon>Bacteria</taxon>
        <taxon>Bacillati</taxon>
        <taxon>Bacillota</taxon>
        <taxon>Clostridia</taxon>
        <taxon>Peptostreptococcales</taxon>
        <taxon>Natronincolaceae</taxon>
        <taxon>Anaerovirgula</taxon>
    </lineage>
</organism>
<accession>A0A239CVX3</accession>
<dbReference type="OrthoDB" id="1956981at2"/>
<dbReference type="AlphaFoldDB" id="A0A239CVX3"/>